<comment type="caution">
    <text evidence="2">The sequence shown here is derived from an EMBL/GenBank/DDBJ whole genome shotgun (WGS) entry which is preliminary data.</text>
</comment>
<evidence type="ECO:0000256" key="1">
    <source>
        <dbReference type="SAM" id="SignalP"/>
    </source>
</evidence>
<dbReference type="AlphaFoldDB" id="A0A923N8G7"/>
<feature type="signal peptide" evidence="1">
    <location>
        <begin position="1"/>
        <end position="18"/>
    </location>
</feature>
<dbReference type="InterPro" id="IPR019861">
    <property type="entry name" value="PorP/SprF_Bacteroidetes"/>
</dbReference>
<sequence length="337" mass="36918">MILKRVFCSIILCTLCFAAQSQDARFTQQYANRLYLNPAFAGLGHNWSVSLAHRNQWPALNGSFITNQLAADYRLGNTKSAINIILQQDRAGVGGLQKLQATAGYAYHTPITEKWAMSAGLQASVASLKINYDNLVFGDQLSDNGQVAITSAEAATFEPNSFVSFAVGGLVYSDQLWVGLKVSNLNKPAYGFEDKTKLPLSYLVNAGYKFYVRSYEEQGRLFELSITPSATYIHQNSFSRADFGIHTIYTPLTLGIIYKGIPVTSGTNQDKALSVVAGLQLEAVKIGFSHDIGLSGISRQAGGANEVSLVFEQLEFNKLFRSRLGRKINRSIPCPAF</sequence>
<proteinExistence type="predicted"/>
<evidence type="ECO:0000313" key="2">
    <source>
        <dbReference type="EMBL" id="MBC5994128.1"/>
    </source>
</evidence>
<dbReference type="RefSeq" id="WP_187068148.1">
    <property type="nucleotide sequence ID" value="NZ_JACRVF010000004.1"/>
</dbReference>
<evidence type="ECO:0000313" key="3">
    <source>
        <dbReference type="Proteomes" id="UP000603640"/>
    </source>
</evidence>
<accession>A0A923N8G7</accession>
<reference evidence="2" key="1">
    <citation type="submission" date="2020-08" db="EMBL/GenBank/DDBJ databases">
        <title>Pontibacter sp. SD6 16S ribosomal RNA gene Genome sequencing and assembly.</title>
        <authorList>
            <person name="Kang M."/>
        </authorList>
    </citation>
    <scope>NUCLEOTIDE SEQUENCE</scope>
    <source>
        <strain evidence="2">SD6</strain>
    </source>
</reference>
<feature type="chain" id="PRO_5037319568" evidence="1">
    <location>
        <begin position="19"/>
        <end position="337"/>
    </location>
</feature>
<dbReference type="EMBL" id="JACRVF010000004">
    <property type="protein sequence ID" value="MBC5994128.1"/>
    <property type="molecule type" value="Genomic_DNA"/>
</dbReference>
<gene>
    <name evidence="2" type="ORF">H8S84_14870</name>
</gene>
<organism evidence="2 3">
    <name type="scientific">Pontibacter cellulosilyticus</name>
    <dbReference type="NCBI Taxonomy" id="1720253"/>
    <lineage>
        <taxon>Bacteria</taxon>
        <taxon>Pseudomonadati</taxon>
        <taxon>Bacteroidota</taxon>
        <taxon>Cytophagia</taxon>
        <taxon>Cytophagales</taxon>
        <taxon>Hymenobacteraceae</taxon>
        <taxon>Pontibacter</taxon>
    </lineage>
</organism>
<dbReference type="Pfam" id="PF11751">
    <property type="entry name" value="PorP_SprF"/>
    <property type="match status" value="1"/>
</dbReference>
<dbReference type="NCBIfam" id="TIGR03519">
    <property type="entry name" value="T9SS_PorP_fam"/>
    <property type="match status" value="1"/>
</dbReference>
<keyword evidence="1" id="KW-0732">Signal</keyword>
<name>A0A923N8G7_9BACT</name>
<protein>
    <submittedName>
        <fullName evidence="2">PorP/SprF family type IX secretion system membrane protein</fullName>
    </submittedName>
</protein>
<dbReference type="Proteomes" id="UP000603640">
    <property type="component" value="Unassembled WGS sequence"/>
</dbReference>
<keyword evidence="3" id="KW-1185">Reference proteome</keyword>